<dbReference type="GO" id="GO:0003700">
    <property type="term" value="F:DNA-binding transcription factor activity"/>
    <property type="evidence" value="ECO:0007669"/>
    <property type="project" value="TreeGrafter"/>
</dbReference>
<dbReference type="Gene3D" id="1.10.260.40">
    <property type="entry name" value="lambda repressor-like DNA-binding domains"/>
    <property type="match status" value="1"/>
</dbReference>
<evidence type="ECO:0000256" key="3">
    <source>
        <dbReference type="ARBA" id="ARBA00023163"/>
    </source>
</evidence>
<evidence type="ECO:0000259" key="4">
    <source>
        <dbReference type="PROSITE" id="PS50943"/>
    </source>
</evidence>
<dbReference type="Proteomes" id="UP001201812">
    <property type="component" value="Unassembled WGS sequence"/>
</dbReference>
<dbReference type="InterPro" id="IPR001387">
    <property type="entry name" value="Cro/C1-type_HTH"/>
</dbReference>
<dbReference type="InterPro" id="IPR010982">
    <property type="entry name" value="Lambda_DNA-bd_dom_sf"/>
</dbReference>
<dbReference type="InterPro" id="IPR050807">
    <property type="entry name" value="TransReg_Diox_bact_type"/>
</dbReference>
<keyword evidence="1" id="KW-0805">Transcription regulation</keyword>
<dbReference type="GO" id="GO:0003677">
    <property type="term" value="F:DNA binding"/>
    <property type="evidence" value="ECO:0007669"/>
    <property type="project" value="UniProtKB-KW"/>
</dbReference>
<dbReference type="GO" id="GO:0005829">
    <property type="term" value="C:cytosol"/>
    <property type="evidence" value="ECO:0007669"/>
    <property type="project" value="TreeGrafter"/>
</dbReference>
<evidence type="ECO:0000313" key="6">
    <source>
        <dbReference type="Proteomes" id="UP001201812"/>
    </source>
</evidence>
<accession>A0AAD4QVP5</accession>
<comment type="caution">
    <text evidence="5">The sequence shown here is derived from an EMBL/GenBank/DDBJ whole genome shotgun (WGS) entry which is preliminary data.</text>
</comment>
<dbReference type="Pfam" id="PF01381">
    <property type="entry name" value="HTH_3"/>
    <property type="match status" value="1"/>
</dbReference>
<name>A0AAD4QVP5_9BILA</name>
<dbReference type="PANTHER" id="PTHR46797">
    <property type="entry name" value="HTH-TYPE TRANSCRIPTIONAL REGULATOR"/>
    <property type="match status" value="1"/>
</dbReference>
<keyword evidence="2" id="KW-0238">DNA-binding</keyword>
<dbReference type="PANTHER" id="PTHR46797:SF23">
    <property type="entry name" value="HTH-TYPE TRANSCRIPTIONAL REGULATOR SUTR"/>
    <property type="match status" value="1"/>
</dbReference>
<dbReference type="CDD" id="cd00093">
    <property type="entry name" value="HTH_XRE"/>
    <property type="match status" value="1"/>
</dbReference>
<feature type="domain" description="HTH cro/C1-type" evidence="4">
    <location>
        <begin position="48"/>
        <end position="102"/>
    </location>
</feature>
<protein>
    <submittedName>
        <fullName evidence="5">Helix-turn-helix domain-containing protein</fullName>
    </submittedName>
</protein>
<keyword evidence="3" id="KW-0804">Transcription</keyword>
<dbReference type="SUPFAM" id="SSF47413">
    <property type="entry name" value="lambda repressor-like DNA-binding domains"/>
    <property type="match status" value="1"/>
</dbReference>
<dbReference type="AlphaFoldDB" id="A0AAD4QVP5"/>
<keyword evidence="6" id="KW-1185">Reference proteome</keyword>
<dbReference type="SMART" id="SM00530">
    <property type="entry name" value="HTH_XRE"/>
    <property type="match status" value="1"/>
</dbReference>
<evidence type="ECO:0000256" key="1">
    <source>
        <dbReference type="ARBA" id="ARBA00023015"/>
    </source>
</evidence>
<evidence type="ECO:0000256" key="2">
    <source>
        <dbReference type="ARBA" id="ARBA00023125"/>
    </source>
</evidence>
<evidence type="ECO:0000313" key="5">
    <source>
        <dbReference type="EMBL" id="KAI1692938.1"/>
    </source>
</evidence>
<gene>
    <name evidence="5" type="ORF">DdX_20930</name>
</gene>
<dbReference type="GO" id="GO:0005634">
    <property type="term" value="C:nucleus"/>
    <property type="evidence" value="ECO:0007669"/>
    <property type="project" value="UniProtKB-ARBA"/>
</dbReference>
<dbReference type="PROSITE" id="PS50943">
    <property type="entry name" value="HTH_CROC1"/>
    <property type="match status" value="1"/>
</dbReference>
<dbReference type="EMBL" id="JAKKPZ010000694">
    <property type="protein sequence ID" value="KAI1692938.1"/>
    <property type="molecule type" value="Genomic_DNA"/>
</dbReference>
<organism evidence="5 6">
    <name type="scientific">Ditylenchus destructor</name>
    <dbReference type="NCBI Taxonomy" id="166010"/>
    <lineage>
        <taxon>Eukaryota</taxon>
        <taxon>Metazoa</taxon>
        <taxon>Ecdysozoa</taxon>
        <taxon>Nematoda</taxon>
        <taxon>Chromadorea</taxon>
        <taxon>Rhabditida</taxon>
        <taxon>Tylenchina</taxon>
        <taxon>Tylenchomorpha</taxon>
        <taxon>Sphaerularioidea</taxon>
        <taxon>Anguinidae</taxon>
        <taxon>Anguininae</taxon>
        <taxon>Ditylenchus</taxon>
    </lineage>
</organism>
<sequence length="126" mass="13864">MHHSLARVPAQDTPPHANAMLRSCIVHICGYCGGMDQPRRRLFAGTRVRDLRKQLGLPQAAMAARLGVSVSYLSQIENEERPLTPPVLIALAREFPQTWGDVGEDHNVGDLVRAIEAAWIPASLPH</sequence>
<proteinExistence type="predicted"/>
<reference evidence="5" key="1">
    <citation type="submission" date="2022-01" db="EMBL/GenBank/DDBJ databases">
        <title>Genome Sequence Resource for Two Populations of Ditylenchus destructor, the Migratory Endoparasitic Phytonematode.</title>
        <authorList>
            <person name="Zhang H."/>
            <person name="Lin R."/>
            <person name="Xie B."/>
        </authorList>
    </citation>
    <scope>NUCLEOTIDE SEQUENCE</scope>
    <source>
        <strain evidence="5">BazhouSP</strain>
    </source>
</reference>